<dbReference type="InterPro" id="IPR005674">
    <property type="entry name" value="CocE/Ser_esterase"/>
</dbReference>
<feature type="domain" description="Xaa-Pro dipeptidyl-peptidase C-terminal" evidence="3">
    <location>
        <begin position="308"/>
        <end position="561"/>
    </location>
</feature>
<evidence type="ECO:0000259" key="3">
    <source>
        <dbReference type="SMART" id="SM00939"/>
    </source>
</evidence>
<dbReference type="AlphaFoldDB" id="A0A0K0XAB7"/>
<feature type="region of interest" description="Disordered" evidence="2">
    <location>
        <begin position="511"/>
        <end position="541"/>
    </location>
</feature>
<dbReference type="SUPFAM" id="SSF53474">
    <property type="entry name" value="alpha/beta-Hydrolases"/>
    <property type="match status" value="1"/>
</dbReference>
<evidence type="ECO:0000313" key="4">
    <source>
        <dbReference type="EMBL" id="AKS34302.1"/>
    </source>
</evidence>
<keyword evidence="1" id="KW-0378">Hydrolase</keyword>
<dbReference type="SMART" id="SM00939">
    <property type="entry name" value="PepX_C"/>
    <property type="match status" value="1"/>
</dbReference>
<dbReference type="PATRIC" id="fig|134601.6.peg.4766"/>
<dbReference type="Proteomes" id="UP000062255">
    <property type="component" value="Chromosome"/>
</dbReference>
<proteinExistence type="predicted"/>
<evidence type="ECO:0000313" key="5">
    <source>
        <dbReference type="Proteomes" id="UP000062255"/>
    </source>
</evidence>
<dbReference type="Gene3D" id="2.60.120.260">
    <property type="entry name" value="Galactose-binding domain-like"/>
    <property type="match status" value="1"/>
</dbReference>
<dbReference type="InterPro" id="IPR029058">
    <property type="entry name" value="AB_hydrolase_fold"/>
</dbReference>
<dbReference type="Pfam" id="PF08530">
    <property type="entry name" value="PepX_C"/>
    <property type="match status" value="1"/>
</dbReference>
<dbReference type="InterPro" id="IPR050585">
    <property type="entry name" value="Xaa-Pro_dipeptidyl-ppase/CocE"/>
</dbReference>
<dbReference type="GO" id="GO:0008239">
    <property type="term" value="F:dipeptidyl-peptidase activity"/>
    <property type="evidence" value="ECO:0007669"/>
    <property type="project" value="InterPro"/>
</dbReference>
<protein>
    <submittedName>
        <fullName evidence="4">Peptidase S15</fullName>
    </submittedName>
</protein>
<evidence type="ECO:0000256" key="2">
    <source>
        <dbReference type="SAM" id="MobiDB-lite"/>
    </source>
</evidence>
<dbReference type="EMBL" id="CP012150">
    <property type="protein sequence ID" value="AKS34302.1"/>
    <property type="molecule type" value="Genomic_DNA"/>
</dbReference>
<sequence length="576" mass="64644">MIIDRDVDVPCDDGTMLKADVFRPVTSDPVPVVMTLGPYGKGVEYRDGYLPQWNWLITTHPNVLPGSTRSYMTWETVDPETWVPWGYAVVRVDSRGSGRSPGRLDMLSPREIRDYYDAIEWAGTQPWSNGRVGLNGISYYAINQWLVASLQPPHLAAMIPWEGAADFYRDWARHGGIMSNGFLEAWLPRQVLSVQHGNPRGATDPWLGELATGPDVLTDDELAANRSDPLADILTRPLDGPFYRERSPDWSKVTVPFLSAANWAGFGLHPRGNFEAFVNAASGQKWLEAHPGRHEEWFYLDQGMALQKRFLDHFLKDEDNGWDRQPPVLLHIRRPFTEQVTPRAEHEWPLARTRWTPLHLSAADRALQWEMPTEPSEISFDAMGEPVTLVSAPLADELELTGPLAATLFVSSTTTDADLFVTVQAFAPDGREVDFQGTIDPHTPLAQGWLRCSHRKLDPHRSLPYRPFHTHDELQPLQPNQVYRVEVEIWPTCVVLPAGYRVGLQIGGRDFEREEPDDPNEAWTSRGSGPWLHTHPDDRPAVTFGGRTTVHSGGDANSHLLLPIIPAPATEEGSTP</sequence>
<dbReference type="PANTHER" id="PTHR43056">
    <property type="entry name" value="PEPTIDASE S9 PROLYL OLIGOPEPTIDASE"/>
    <property type="match status" value="1"/>
</dbReference>
<gene>
    <name evidence="4" type="ORF">AFA91_23090</name>
</gene>
<dbReference type="Gene3D" id="1.10.3020.20">
    <property type="match status" value="1"/>
</dbReference>
<dbReference type="OrthoDB" id="5240615at2"/>
<dbReference type="InterPro" id="IPR000383">
    <property type="entry name" value="Xaa-Pro-like_dom"/>
</dbReference>
<dbReference type="NCBIfam" id="TIGR00976">
    <property type="entry name" value="CocE_NonD"/>
    <property type="match status" value="1"/>
</dbReference>
<evidence type="ECO:0000256" key="1">
    <source>
        <dbReference type="ARBA" id="ARBA00022801"/>
    </source>
</evidence>
<dbReference type="InterPro" id="IPR008979">
    <property type="entry name" value="Galactose-bd-like_sf"/>
</dbReference>
<dbReference type="SUPFAM" id="SSF49785">
    <property type="entry name" value="Galactose-binding domain-like"/>
    <property type="match status" value="1"/>
</dbReference>
<dbReference type="KEGG" id="mgo:AFA91_23090"/>
<reference evidence="4 5" key="1">
    <citation type="submission" date="2015-07" db="EMBL/GenBank/DDBJ databases">
        <title>Complete genome sequence of Mycobacterium goodii X7B, a facultative thermophilic biodesulfurizing bacterium.</title>
        <authorList>
            <person name="Yu B."/>
            <person name="Li F."/>
            <person name="Xu P."/>
        </authorList>
    </citation>
    <scope>NUCLEOTIDE SEQUENCE [LARGE SCALE GENOMIC DNA]</scope>
    <source>
        <strain evidence="4 5">X7B</strain>
    </source>
</reference>
<dbReference type="STRING" id="134601.AFA91_23090"/>
<dbReference type="Gene3D" id="3.40.50.1820">
    <property type="entry name" value="alpha/beta hydrolase"/>
    <property type="match status" value="1"/>
</dbReference>
<dbReference type="Pfam" id="PF02129">
    <property type="entry name" value="Peptidase_S15"/>
    <property type="match status" value="1"/>
</dbReference>
<dbReference type="InterPro" id="IPR013736">
    <property type="entry name" value="Xaa-Pro_dipept_C"/>
</dbReference>
<organism evidence="4 5">
    <name type="scientific">Mycolicibacterium goodii</name>
    <name type="common">Mycobacterium goodii</name>
    <dbReference type="NCBI Taxonomy" id="134601"/>
    <lineage>
        <taxon>Bacteria</taxon>
        <taxon>Bacillati</taxon>
        <taxon>Actinomycetota</taxon>
        <taxon>Actinomycetes</taxon>
        <taxon>Mycobacteriales</taxon>
        <taxon>Mycobacteriaceae</taxon>
        <taxon>Mycolicibacterium</taxon>
    </lineage>
</organism>
<name>A0A0K0XAB7_MYCGD</name>
<accession>A0A0K0XAB7</accession>
<dbReference type="PANTHER" id="PTHR43056:SF10">
    <property type="entry name" value="COCE_NOND FAMILY, PUTATIVE (AFU_ORTHOLOGUE AFUA_7G00600)-RELATED"/>
    <property type="match status" value="1"/>
</dbReference>
<dbReference type="RefSeq" id="WP_049746754.1">
    <property type="nucleotide sequence ID" value="NZ_CP012150.1"/>
</dbReference>